<accession>A0A6A6FFJ1</accession>
<feature type="chain" id="PRO_5025592975" evidence="1">
    <location>
        <begin position="20"/>
        <end position="536"/>
    </location>
</feature>
<dbReference type="EMBL" id="ML992673">
    <property type="protein sequence ID" value="KAF2212161.1"/>
    <property type="molecule type" value="Genomic_DNA"/>
</dbReference>
<keyword evidence="1" id="KW-0732">Signal</keyword>
<sequence>MHWPGIFLLLCTITRDAYANYPFPQNPKPLHEVFQVDLRFDPAHPERYPSSCARLQPGANNPQINAFGGRPLYNARADFHERDANMLNHMWFQTYAMLSIARAAIWPGNYAVPQIYSLVYSFFGIWPELDEADKEPAEGDKVLLNKLRARYEGVQNIMEHSQADGPNKPKLFCGGAYWQIQLAGSPARQRDGKIIKRRDGTSVTLREWEQQHGRNFDASWYLWFDIDYPSGNEKGYIVLDKNDHPPDPASQPYPWPLAANGQPDFCLEAVYAQVLHMATPPSRRGTDAWHIADHIILCPRSFTTYPVNIHDLDRTARQNEGSNGKVGTHIDTLDLPGTTLLHELHHVAHKDDSDDALPWFPKRNPDTVTGVISKDFPEFKSGFTQSRVRHAAQGAMQSMSIALYETAKPVTEDYSVHSVFNPESAAWFARAAHLTMQTQQDWSTGFCKPWDTPPLQGPLAPIIESCMSEIAGAKHFGNILKSNTTKYFEDVVNNNTSKYFESSLQSNISLAKAAHGIQNPWEVPLCDIFRHVKIRS</sequence>
<name>A0A6A6FFJ1_9PEZI</name>
<dbReference type="AlphaFoldDB" id="A0A6A6FFJ1"/>
<feature type="signal peptide" evidence="1">
    <location>
        <begin position="1"/>
        <end position="19"/>
    </location>
</feature>
<proteinExistence type="predicted"/>
<organism evidence="2 3">
    <name type="scientific">Cercospora zeae-maydis SCOH1-5</name>
    <dbReference type="NCBI Taxonomy" id="717836"/>
    <lineage>
        <taxon>Eukaryota</taxon>
        <taxon>Fungi</taxon>
        <taxon>Dikarya</taxon>
        <taxon>Ascomycota</taxon>
        <taxon>Pezizomycotina</taxon>
        <taxon>Dothideomycetes</taxon>
        <taxon>Dothideomycetidae</taxon>
        <taxon>Mycosphaerellales</taxon>
        <taxon>Mycosphaerellaceae</taxon>
        <taxon>Cercospora</taxon>
    </lineage>
</organism>
<reference evidence="2" key="1">
    <citation type="journal article" date="2020" name="Stud. Mycol.">
        <title>101 Dothideomycetes genomes: a test case for predicting lifestyles and emergence of pathogens.</title>
        <authorList>
            <person name="Haridas S."/>
            <person name="Albert R."/>
            <person name="Binder M."/>
            <person name="Bloem J."/>
            <person name="Labutti K."/>
            <person name="Salamov A."/>
            <person name="Andreopoulos B."/>
            <person name="Baker S."/>
            <person name="Barry K."/>
            <person name="Bills G."/>
            <person name="Bluhm B."/>
            <person name="Cannon C."/>
            <person name="Castanera R."/>
            <person name="Culley D."/>
            <person name="Daum C."/>
            <person name="Ezra D."/>
            <person name="Gonzalez J."/>
            <person name="Henrissat B."/>
            <person name="Kuo A."/>
            <person name="Liang C."/>
            <person name="Lipzen A."/>
            <person name="Lutzoni F."/>
            <person name="Magnuson J."/>
            <person name="Mondo S."/>
            <person name="Nolan M."/>
            <person name="Ohm R."/>
            <person name="Pangilinan J."/>
            <person name="Park H.-J."/>
            <person name="Ramirez L."/>
            <person name="Alfaro M."/>
            <person name="Sun H."/>
            <person name="Tritt A."/>
            <person name="Yoshinaga Y."/>
            <person name="Zwiers L.-H."/>
            <person name="Turgeon B."/>
            <person name="Goodwin S."/>
            <person name="Spatafora J."/>
            <person name="Crous P."/>
            <person name="Grigoriev I."/>
        </authorList>
    </citation>
    <scope>NUCLEOTIDE SEQUENCE</scope>
    <source>
        <strain evidence="2">SCOH1-5</strain>
    </source>
</reference>
<protein>
    <submittedName>
        <fullName evidence="2">Uncharacterized protein</fullName>
    </submittedName>
</protein>
<dbReference type="Proteomes" id="UP000799539">
    <property type="component" value="Unassembled WGS sequence"/>
</dbReference>
<keyword evidence="3" id="KW-1185">Reference proteome</keyword>
<evidence type="ECO:0000313" key="3">
    <source>
        <dbReference type="Proteomes" id="UP000799539"/>
    </source>
</evidence>
<dbReference type="OrthoDB" id="3623597at2759"/>
<evidence type="ECO:0000313" key="2">
    <source>
        <dbReference type="EMBL" id="KAF2212161.1"/>
    </source>
</evidence>
<gene>
    <name evidence="2" type="ORF">CERZMDRAFT_84553</name>
</gene>
<evidence type="ECO:0000256" key="1">
    <source>
        <dbReference type="SAM" id="SignalP"/>
    </source>
</evidence>